<protein>
    <submittedName>
        <fullName evidence="1">Uncharacterized protein</fullName>
    </submittedName>
</protein>
<accession>A0A2P4Q4B0</accession>
<dbReference type="Proteomes" id="UP000018888">
    <property type="component" value="Unassembled WGS sequence"/>
</dbReference>
<sequence>MSIIEFSKERVERLICMTNFLKISCSIQKWNKLINRKFMFFFTATQQLHIQFY</sequence>
<comment type="caution">
    <text evidence="1">The sequence shown here is derived from an EMBL/GenBank/DDBJ whole genome shotgun (WGS) entry which is preliminary data.</text>
</comment>
<dbReference type="EMBL" id="AUPC02000095">
    <property type="protein sequence ID" value="POG72454.1"/>
    <property type="molecule type" value="Genomic_DNA"/>
</dbReference>
<gene>
    <name evidence="1" type="ORF">GLOIN_2v1595376</name>
</gene>
<proteinExistence type="predicted"/>
<evidence type="ECO:0000313" key="1">
    <source>
        <dbReference type="EMBL" id="POG72454.1"/>
    </source>
</evidence>
<reference evidence="1 2" key="2">
    <citation type="journal article" date="2018" name="New Phytol.">
        <title>High intraspecific genome diversity in the model arbuscular mycorrhizal symbiont Rhizophagus irregularis.</title>
        <authorList>
            <person name="Chen E.C.H."/>
            <person name="Morin E."/>
            <person name="Beaudet D."/>
            <person name="Noel J."/>
            <person name="Yildirir G."/>
            <person name="Ndikumana S."/>
            <person name="Charron P."/>
            <person name="St-Onge C."/>
            <person name="Giorgi J."/>
            <person name="Kruger M."/>
            <person name="Marton T."/>
            <person name="Ropars J."/>
            <person name="Grigoriev I.V."/>
            <person name="Hainaut M."/>
            <person name="Henrissat B."/>
            <person name="Roux C."/>
            <person name="Martin F."/>
            <person name="Corradi N."/>
        </authorList>
    </citation>
    <scope>NUCLEOTIDE SEQUENCE [LARGE SCALE GENOMIC DNA]</scope>
    <source>
        <strain evidence="1 2">DAOM 197198</strain>
    </source>
</reference>
<evidence type="ECO:0000313" key="2">
    <source>
        <dbReference type="Proteomes" id="UP000018888"/>
    </source>
</evidence>
<reference evidence="1 2" key="1">
    <citation type="journal article" date="2013" name="Proc. Natl. Acad. Sci. U.S.A.">
        <title>Genome of an arbuscular mycorrhizal fungus provides insight into the oldest plant symbiosis.</title>
        <authorList>
            <person name="Tisserant E."/>
            <person name="Malbreil M."/>
            <person name="Kuo A."/>
            <person name="Kohler A."/>
            <person name="Symeonidi A."/>
            <person name="Balestrini R."/>
            <person name="Charron P."/>
            <person name="Duensing N."/>
            <person name="Frei Dit Frey N."/>
            <person name="Gianinazzi-Pearson V."/>
            <person name="Gilbert L.B."/>
            <person name="Handa Y."/>
            <person name="Herr J.R."/>
            <person name="Hijri M."/>
            <person name="Koul R."/>
            <person name="Kawaguchi M."/>
            <person name="Krajinski F."/>
            <person name="Lammers P.J."/>
            <person name="Masclaux F.G."/>
            <person name="Murat C."/>
            <person name="Morin E."/>
            <person name="Ndikumana S."/>
            <person name="Pagni M."/>
            <person name="Petitpierre D."/>
            <person name="Requena N."/>
            <person name="Rosikiewicz P."/>
            <person name="Riley R."/>
            <person name="Saito K."/>
            <person name="San Clemente H."/>
            <person name="Shapiro H."/>
            <person name="van Tuinen D."/>
            <person name="Becard G."/>
            <person name="Bonfante P."/>
            <person name="Paszkowski U."/>
            <person name="Shachar-Hill Y.Y."/>
            <person name="Tuskan G.A."/>
            <person name="Young P.W."/>
            <person name="Sanders I.R."/>
            <person name="Henrissat B."/>
            <person name="Rensing S.A."/>
            <person name="Grigoriev I.V."/>
            <person name="Corradi N."/>
            <person name="Roux C."/>
            <person name="Martin F."/>
        </authorList>
    </citation>
    <scope>NUCLEOTIDE SEQUENCE [LARGE SCALE GENOMIC DNA]</scope>
    <source>
        <strain evidence="1 2">DAOM 197198</strain>
    </source>
</reference>
<organism evidence="1 2">
    <name type="scientific">Rhizophagus irregularis (strain DAOM 181602 / DAOM 197198 / MUCL 43194)</name>
    <name type="common">Arbuscular mycorrhizal fungus</name>
    <name type="synonym">Glomus intraradices</name>
    <dbReference type="NCBI Taxonomy" id="747089"/>
    <lineage>
        <taxon>Eukaryota</taxon>
        <taxon>Fungi</taxon>
        <taxon>Fungi incertae sedis</taxon>
        <taxon>Mucoromycota</taxon>
        <taxon>Glomeromycotina</taxon>
        <taxon>Glomeromycetes</taxon>
        <taxon>Glomerales</taxon>
        <taxon>Glomeraceae</taxon>
        <taxon>Rhizophagus</taxon>
    </lineage>
</organism>
<name>A0A2P4Q4B0_RHIID</name>
<keyword evidence="2" id="KW-1185">Reference proteome</keyword>
<dbReference type="AlphaFoldDB" id="A0A2P4Q4B0"/>